<evidence type="ECO:0000256" key="1">
    <source>
        <dbReference type="SAM" id="MobiDB-lite"/>
    </source>
</evidence>
<keyword evidence="3" id="KW-1185">Reference proteome</keyword>
<reference evidence="2 3" key="1">
    <citation type="submission" date="2024-09" db="EMBL/GenBank/DDBJ databases">
        <title>Genome sequencing and assembly of Phytophthora oleae, isolate VK10A, causative agent of rot of olive drupes.</title>
        <authorList>
            <person name="Conti Taguali S."/>
            <person name="Riolo M."/>
            <person name="La Spada F."/>
            <person name="Cacciola S.O."/>
            <person name="Dionisio G."/>
        </authorList>
    </citation>
    <scope>NUCLEOTIDE SEQUENCE [LARGE SCALE GENOMIC DNA]</scope>
    <source>
        <strain evidence="2 3">VK10A</strain>
    </source>
</reference>
<dbReference type="Proteomes" id="UP001632037">
    <property type="component" value="Unassembled WGS sequence"/>
</dbReference>
<organism evidence="2 3">
    <name type="scientific">Phytophthora oleae</name>
    <dbReference type="NCBI Taxonomy" id="2107226"/>
    <lineage>
        <taxon>Eukaryota</taxon>
        <taxon>Sar</taxon>
        <taxon>Stramenopiles</taxon>
        <taxon>Oomycota</taxon>
        <taxon>Peronosporomycetes</taxon>
        <taxon>Peronosporales</taxon>
        <taxon>Peronosporaceae</taxon>
        <taxon>Phytophthora</taxon>
    </lineage>
</organism>
<gene>
    <name evidence="2" type="ORF">V7S43_017173</name>
</gene>
<evidence type="ECO:0000313" key="2">
    <source>
        <dbReference type="EMBL" id="KAL3657791.1"/>
    </source>
</evidence>
<protein>
    <submittedName>
        <fullName evidence="2">Uncharacterized protein</fullName>
    </submittedName>
</protein>
<name>A0ABD3EWW1_9STRA</name>
<sequence>MRPSGDPSSSDSSSDSSSSSASGSSVNSSFEGETPGVTTTNAGGTTTYLFKPFVNACTLEDFGEKAPLATRMRCLERFQRMSVQGDWVDNVKIYEMKLKLSPAVQN</sequence>
<feature type="region of interest" description="Disordered" evidence="1">
    <location>
        <begin position="1"/>
        <end position="45"/>
    </location>
</feature>
<proteinExistence type="predicted"/>
<dbReference type="AlphaFoldDB" id="A0ABD3EWW1"/>
<accession>A0ABD3EWW1</accession>
<evidence type="ECO:0000313" key="3">
    <source>
        <dbReference type="Proteomes" id="UP001632037"/>
    </source>
</evidence>
<comment type="caution">
    <text evidence="2">The sequence shown here is derived from an EMBL/GenBank/DDBJ whole genome shotgun (WGS) entry which is preliminary data.</text>
</comment>
<dbReference type="EMBL" id="JBIMZQ010000060">
    <property type="protein sequence ID" value="KAL3657791.1"/>
    <property type="molecule type" value="Genomic_DNA"/>
</dbReference>